<dbReference type="RefSeq" id="WP_179296161.1">
    <property type="nucleotide sequence ID" value="NZ_JXJW01000001.1"/>
</dbReference>
<dbReference type="EMBL" id="JXJW01000001">
    <property type="protein sequence ID" value="PCS08947.1"/>
    <property type="molecule type" value="Genomic_DNA"/>
</dbReference>
<dbReference type="AlphaFoldDB" id="A0A2A5S605"/>
<proteinExistence type="predicted"/>
<evidence type="ECO:0000313" key="2">
    <source>
        <dbReference type="Proteomes" id="UP000218282"/>
    </source>
</evidence>
<gene>
    <name evidence="1" type="ORF">RU86_GL000183</name>
</gene>
<protein>
    <submittedName>
        <fullName evidence="1">Uncharacterized protein</fullName>
    </submittedName>
</protein>
<reference evidence="1 2" key="1">
    <citation type="submission" date="2014-12" db="EMBL/GenBank/DDBJ databases">
        <title>Draft genome sequences of 10 type strains of Lactococcus.</title>
        <authorList>
            <person name="Sun Z."/>
            <person name="Zhong Z."/>
            <person name="Liu W."/>
            <person name="Zhang W."/>
            <person name="Zhang H."/>
        </authorList>
    </citation>
    <scope>NUCLEOTIDE SEQUENCE [LARGE SCALE GENOMIC DNA]</scope>
    <source>
        <strain evidence="1 2">DSM 6634</strain>
    </source>
</reference>
<name>A0A2A5S605_9LACT</name>
<accession>A0A2A5S605</accession>
<organism evidence="1 2">
    <name type="scientific">Pseudolactococcus piscium</name>
    <dbReference type="NCBI Taxonomy" id="1364"/>
    <lineage>
        <taxon>Bacteria</taxon>
        <taxon>Bacillati</taxon>
        <taxon>Bacillota</taxon>
        <taxon>Bacilli</taxon>
        <taxon>Lactobacillales</taxon>
        <taxon>Streptococcaceae</taxon>
        <taxon>Pseudolactococcus</taxon>
    </lineage>
</organism>
<sequence>MLKIILATMGNHYENDEKTVASQISVMRKNQAYLSTNCFRLSGRVCLQAFEKF</sequence>
<keyword evidence="2" id="KW-1185">Reference proteome</keyword>
<evidence type="ECO:0000313" key="1">
    <source>
        <dbReference type="EMBL" id="PCS08947.1"/>
    </source>
</evidence>
<comment type="caution">
    <text evidence="1">The sequence shown here is derived from an EMBL/GenBank/DDBJ whole genome shotgun (WGS) entry which is preliminary data.</text>
</comment>
<dbReference type="Proteomes" id="UP000218282">
    <property type="component" value="Unassembled WGS sequence"/>
</dbReference>